<dbReference type="EMBL" id="JANWGH010000001">
    <property type="protein sequence ID" value="MCS5489237.1"/>
    <property type="molecule type" value="Genomic_DNA"/>
</dbReference>
<organism evidence="1 2">
    <name type="scientific">Algoriphagus limi</name>
    <dbReference type="NCBI Taxonomy" id="2975273"/>
    <lineage>
        <taxon>Bacteria</taxon>
        <taxon>Pseudomonadati</taxon>
        <taxon>Bacteroidota</taxon>
        <taxon>Cytophagia</taxon>
        <taxon>Cytophagales</taxon>
        <taxon>Cyclobacteriaceae</taxon>
        <taxon>Algoriphagus</taxon>
    </lineage>
</organism>
<keyword evidence="2" id="KW-1185">Reference proteome</keyword>
<sequence>MSPKQFSYIAFIVAIAFLIFSCNKEVEGPGGGASFDCNQLSYADTIYYISATQSVLVSPQNNLEGEGTFEVSPEGLAIDPNTGVIDVNASETGLKYKITFIPNGSTQACETFVTIGGVNYLDGIYVLDQNETLAGPVYNGVPGLPLPCPDDDSDDGSDDNSCDFDVENPTGQLLEDLGFEISSKGVFDLLETVENGTFGSVPVNGESLDVELYYQLPDLSANALNSIPLRFFYYETVADIPQALLDDIEEKSDLINESRSGNSFNFRVLNETRPRRSPRPPFIVIVARLE</sequence>
<name>A0ABT2G2D5_9BACT</name>
<accession>A0ABT2G2D5</accession>
<dbReference type="RefSeq" id="WP_259412914.1">
    <property type="nucleotide sequence ID" value="NZ_JANWGH010000001.1"/>
</dbReference>
<reference evidence="1 2" key="1">
    <citation type="submission" date="2022-08" db="EMBL/GenBank/DDBJ databases">
        <title>Algoriphagus sp. CAU 1643 isolated from mud.</title>
        <authorList>
            <person name="Kim W."/>
        </authorList>
    </citation>
    <scope>NUCLEOTIDE SEQUENCE [LARGE SCALE GENOMIC DNA]</scope>
    <source>
        <strain evidence="1 2">CAU 1643</strain>
    </source>
</reference>
<comment type="caution">
    <text evidence="1">The sequence shown here is derived from an EMBL/GenBank/DDBJ whole genome shotgun (WGS) entry which is preliminary data.</text>
</comment>
<dbReference type="PROSITE" id="PS51257">
    <property type="entry name" value="PROKAR_LIPOPROTEIN"/>
    <property type="match status" value="1"/>
</dbReference>
<protein>
    <submittedName>
        <fullName evidence="1">Uncharacterized protein</fullName>
    </submittedName>
</protein>
<evidence type="ECO:0000313" key="1">
    <source>
        <dbReference type="EMBL" id="MCS5489237.1"/>
    </source>
</evidence>
<dbReference type="Proteomes" id="UP001206788">
    <property type="component" value="Unassembled WGS sequence"/>
</dbReference>
<evidence type="ECO:0000313" key="2">
    <source>
        <dbReference type="Proteomes" id="UP001206788"/>
    </source>
</evidence>
<proteinExistence type="predicted"/>
<gene>
    <name evidence="1" type="ORF">NY014_02280</name>
</gene>